<evidence type="ECO:0000313" key="1">
    <source>
        <dbReference type="EMBL" id="KRZ64895.1"/>
    </source>
</evidence>
<accession>A0A0V1LZG1</accession>
<comment type="caution">
    <text evidence="1">The sequence shown here is derived from an EMBL/GenBank/DDBJ whole genome shotgun (WGS) entry which is preliminary data.</text>
</comment>
<gene>
    <name evidence="1" type="ORF">T10_5096</name>
</gene>
<proteinExistence type="predicted"/>
<dbReference type="Proteomes" id="UP000054843">
    <property type="component" value="Unassembled WGS sequence"/>
</dbReference>
<evidence type="ECO:0000313" key="2">
    <source>
        <dbReference type="Proteomes" id="UP000054843"/>
    </source>
</evidence>
<reference evidence="1 2" key="1">
    <citation type="submission" date="2015-01" db="EMBL/GenBank/DDBJ databases">
        <title>Evolution of Trichinella species and genotypes.</title>
        <authorList>
            <person name="Korhonen P.K."/>
            <person name="Edoardo P."/>
            <person name="Giuseppe L.R."/>
            <person name="Gasser R.B."/>
        </authorList>
    </citation>
    <scope>NUCLEOTIDE SEQUENCE [LARGE SCALE GENOMIC DNA]</scope>
    <source>
        <strain evidence="1">ISS1980</strain>
    </source>
</reference>
<protein>
    <submittedName>
        <fullName evidence="1">Uncharacterized protein</fullName>
    </submittedName>
</protein>
<dbReference type="AlphaFoldDB" id="A0A0V1LZG1"/>
<organism evidence="1 2">
    <name type="scientific">Trichinella papuae</name>
    <dbReference type="NCBI Taxonomy" id="268474"/>
    <lineage>
        <taxon>Eukaryota</taxon>
        <taxon>Metazoa</taxon>
        <taxon>Ecdysozoa</taxon>
        <taxon>Nematoda</taxon>
        <taxon>Enoplea</taxon>
        <taxon>Dorylaimia</taxon>
        <taxon>Trichinellida</taxon>
        <taxon>Trichinellidae</taxon>
        <taxon>Trichinella</taxon>
    </lineage>
</organism>
<name>A0A0V1LZG1_9BILA</name>
<keyword evidence="2" id="KW-1185">Reference proteome</keyword>
<dbReference type="EMBL" id="JYDO01000686">
    <property type="protein sequence ID" value="KRZ64895.1"/>
    <property type="molecule type" value="Genomic_DNA"/>
</dbReference>
<sequence length="41" mass="4831">MHFTHRLFDEKSIKTNCIVQHIKKCNLLLVKVLPENQKLVA</sequence>